<dbReference type="Gene3D" id="3.90.1300.10">
    <property type="entry name" value="Amidase signature (AS) domain"/>
    <property type="match status" value="1"/>
</dbReference>
<dbReference type="InterPro" id="IPR036928">
    <property type="entry name" value="AS_sf"/>
</dbReference>
<gene>
    <name evidence="1" type="ORF">LEL_07127</name>
</gene>
<protein>
    <submittedName>
        <fullName evidence="1">Amidase signature domain protein</fullName>
    </submittedName>
</protein>
<keyword evidence="2" id="KW-1185">Reference proteome</keyword>
<dbReference type="STRING" id="1081108.A0A162N3W4"/>
<name>A0A162N3W4_CORDF</name>
<proteinExistence type="predicted"/>
<dbReference type="OrthoDB" id="5423360at2759"/>
<evidence type="ECO:0000313" key="1">
    <source>
        <dbReference type="EMBL" id="OAA75139.1"/>
    </source>
</evidence>
<accession>A0A162N3W4</accession>
<dbReference type="EMBL" id="AZHF01000005">
    <property type="protein sequence ID" value="OAA75139.1"/>
    <property type="molecule type" value="Genomic_DNA"/>
</dbReference>
<comment type="caution">
    <text evidence="1">The sequence shown here is derived from an EMBL/GenBank/DDBJ whole genome shotgun (WGS) entry which is preliminary data.</text>
</comment>
<dbReference type="SUPFAM" id="SSF75304">
    <property type="entry name" value="Amidase signature (AS) enzymes"/>
    <property type="match status" value="1"/>
</dbReference>
<dbReference type="AlphaFoldDB" id="A0A162N3W4"/>
<reference evidence="1 2" key="1">
    <citation type="journal article" date="2016" name="Genome Biol. Evol.">
        <title>Divergent and convergent evolution of fungal pathogenicity.</title>
        <authorList>
            <person name="Shang Y."/>
            <person name="Xiao G."/>
            <person name="Zheng P."/>
            <person name="Cen K."/>
            <person name="Zhan S."/>
            <person name="Wang C."/>
        </authorList>
    </citation>
    <scope>NUCLEOTIDE SEQUENCE [LARGE SCALE GENOMIC DNA]</scope>
    <source>
        <strain evidence="1 2">RCEF 1005</strain>
    </source>
</reference>
<evidence type="ECO:0000313" key="2">
    <source>
        <dbReference type="Proteomes" id="UP000076881"/>
    </source>
</evidence>
<dbReference type="Proteomes" id="UP000076881">
    <property type="component" value="Unassembled WGS sequence"/>
</dbReference>
<sequence length="222" mass="25688">MDEFLHDISSATSSDYKKVSIKEDWRQFAPVEEKDLTQYLSKVTGHGWFYSAYNSFTDFRNSYQKEHKHPPFVTEVVRWYWDLGKCVTDAQYNEIMRRLDVFRTWFIEFYMSTDSETIVALHLDKVQPKYRDQYPGNTNPEIPGLRSTHLAPILGGPELAIPISEISYESRITGKLEKLPLVVSLLGAPGTDLDLLQWSQTSLEKSGRPTKVFTGRSAFYKE</sequence>
<organism evidence="1 2">
    <name type="scientific">Akanthomyces lecanii RCEF 1005</name>
    <dbReference type="NCBI Taxonomy" id="1081108"/>
    <lineage>
        <taxon>Eukaryota</taxon>
        <taxon>Fungi</taxon>
        <taxon>Dikarya</taxon>
        <taxon>Ascomycota</taxon>
        <taxon>Pezizomycotina</taxon>
        <taxon>Sordariomycetes</taxon>
        <taxon>Hypocreomycetidae</taxon>
        <taxon>Hypocreales</taxon>
        <taxon>Cordycipitaceae</taxon>
        <taxon>Akanthomyces</taxon>
        <taxon>Cordyceps confragosa</taxon>
    </lineage>
</organism>